<evidence type="ECO:0000313" key="1">
    <source>
        <dbReference type="EMBL" id="BBE52188.1"/>
    </source>
</evidence>
<gene>
    <name evidence="1" type="ORF">OYT1_ch2681</name>
</gene>
<protein>
    <submittedName>
        <fullName evidence="1">Uncharacterized protein</fullName>
    </submittedName>
</protein>
<sequence>MVQNTTAAEIRSISLSITSCGSTSIFSVATLLPRQEHTFRFSVCGEGEYQLAAMFADGRVLRTEEYVETGYSVNELVGQSRILSNTHTYRL</sequence>
<proteinExistence type="predicted"/>
<dbReference type="Proteomes" id="UP000033070">
    <property type="component" value="Chromosome"/>
</dbReference>
<dbReference type="KEGG" id="fam:OYT1_ch2681"/>
<reference evidence="1 2" key="1">
    <citation type="submission" date="2018-06" db="EMBL/GenBank/DDBJ databases">
        <title>OYT1 Genome Sequencing.</title>
        <authorList>
            <person name="Kato S."/>
            <person name="Itoh T."/>
            <person name="Ohkuma M."/>
        </authorList>
    </citation>
    <scope>NUCLEOTIDE SEQUENCE [LARGE SCALE GENOMIC DNA]</scope>
    <source>
        <strain evidence="1 2">OYT1</strain>
    </source>
</reference>
<accession>A0A2Z6GF30</accession>
<organism evidence="1 2">
    <name type="scientific">Ferriphaselus amnicola</name>
    <dbReference type="NCBI Taxonomy" id="1188319"/>
    <lineage>
        <taxon>Bacteria</taxon>
        <taxon>Pseudomonadati</taxon>
        <taxon>Pseudomonadota</taxon>
        <taxon>Betaproteobacteria</taxon>
        <taxon>Nitrosomonadales</taxon>
        <taxon>Gallionellaceae</taxon>
        <taxon>Ferriphaselus</taxon>
    </lineage>
</organism>
<dbReference type="EMBL" id="AP018738">
    <property type="protein sequence ID" value="BBE52188.1"/>
    <property type="molecule type" value="Genomic_DNA"/>
</dbReference>
<name>A0A2Z6GF30_9PROT</name>
<keyword evidence="2" id="KW-1185">Reference proteome</keyword>
<evidence type="ECO:0000313" key="2">
    <source>
        <dbReference type="Proteomes" id="UP000033070"/>
    </source>
</evidence>
<dbReference type="AlphaFoldDB" id="A0A2Z6GF30"/>